<keyword evidence="6 9" id="KW-0496">Mitochondrion</keyword>
<evidence type="ECO:0000313" key="9">
    <source>
        <dbReference type="EMBL" id="AVM80947.1"/>
    </source>
</evidence>
<dbReference type="Pfam" id="PF05405">
    <property type="entry name" value="Mt_ATP-synt_B"/>
    <property type="match status" value="1"/>
</dbReference>
<keyword evidence="4" id="KW-0375">Hydrogen ion transport</keyword>
<evidence type="ECO:0000256" key="3">
    <source>
        <dbReference type="ARBA" id="ARBA00022547"/>
    </source>
</evidence>
<keyword evidence="3" id="KW-0138">CF(0)</keyword>
<sequence length="192" mass="22110">MANIITSSNRKLFLYGFLIFCVASSKHIIIYNEEILVALSFFGFIYFIVSNYSDPITSIFDDKATTTLQDYQEAVKNQTQNLVELRDQFQTLTLLSSAVSSIKEKTVSELSSYDLDVETQIQFLQNEKNFKTLQHFRSLALVKQSNLKELRQKFAESLDYFLLKEVKSLSKKELKRATKNFKTSALKALNTL</sequence>
<keyword evidence="5" id="KW-0406">Ion transport</keyword>
<evidence type="ECO:0000256" key="5">
    <source>
        <dbReference type="ARBA" id="ARBA00023065"/>
    </source>
</evidence>
<dbReference type="AlphaFoldDB" id="A0A2P1G7L3"/>
<dbReference type="InterPro" id="IPR008688">
    <property type="entry name" value="ATP_synth_Bsub_B/MI25"/>
</dbReference>
<evidence type="ECO:0000256" key="8">
    <source>
        <dbReference type="SAM" id="Phobius"/>
    </source>
</evidence>
<dbReference type="GO" id="GO:0031966">
    <property type="term" value="C:mitochondrial membrane"/>
    <property type="evidence" value="ECO:0007669"/>
    <property type="project" value="UniProtKB-SubCell"/>
</dbReference>
<comment type="subcellular location">
    <subcellularLocation>
        <location evidence="1">Mitochondrion membrane</location>
    </subcellularLocation>
</comment>
<proteinExistence type="predicted"/>
<gene>
    <name evidence="9" type="primary">atp4</name>
</gene>
<dbReference type="GO" id="GO:0015986">
    <property type="term" value="P:proton motive force-driven ATP synthesis"/>
    <property type="evidence" value="ECO:0007669"/>
    <property type="project" value="InterPro"/>
</dbReference>
<dbReference type="GO" id="GO:0045259">
    <property type="term" value="C:proton-transporting ATP synthase complex"/>
    <property type="evidence" value="ECO:0007669"/>
    <property type="project" value="UniProtKB-KW"/>
</dbReference>
<protein>
    <submittedName>
        <fullName evidence="9">ATP synthase F0 subunit beta</fullName>
    </submittedName>
</protein>
<evidence type="ECO:0000256" key="6">
    <source>
        <dbReference type="ARBA" id="ARBA00023128"/>
    </source>
</evidence>
<reference evidence="9" key="1">
    <citation type="journal article" date="2018" name="Sci. Rep.">
        <title>Genome sequencing of Prototheca zopfii genotypes 1 and 2 provides evidence of a severe reduction in organellar genomes.</title>
        <authorList>
            <person name="Severgnini M."/>
            <person name="Lazzari B."/>
            <person name="Capra E."/>
            <person name="Chessa S."/>
            <person name="Luini M."/>
            <person name="Bordoni R."/>
            <person name="Castiglioni B."/>
            <person name="Ricchi M."/>
            <person name="Cremonesi P."/>
        </authorList>
    </citation>
    <scope>NUCLEOTIDE SEQUENCE</scope>
    <source>
        <strain evidence="9">SAG 2021</strain>
    </source>
</reference>
<dbReference type="GO" id="GO:0015078">
    <property type="term" value="F:proton transmembrane transporter activity"/>
    <property type="evidence" value="ECO:0007669"/>
    <property type="project" value="InterPro"/>
</dbReference>
<feature type="transmembrane region" description="Helical" evidence="8">
    <location>
        <begin position="12"/>
        <end position="29"/>
    </location>
</feature>
<keyword evidence="8" id="KW-0812">Transmembrane</keyword>
<evidence type="ECO:0000256" key="4">
    <source>
        <dbReference type="ARBA" id="ARBA00022781"/>
    </source>
</evidence>
<keyword evidence="7 8" id="KW-0472">Membrane</keyword>
<feature type="transmembrane region" description="Helical" evidence="8">
    <location>
        <begin position="35"/>
        <end position="53"/>
    </location>
</feature>
<organism evidence="9">
    <name type="scientific">Prototheca zopfii</name>
    <dbReference type="NCBI Taxonomy" id="3112"/>
    <lineage>
        <taxon>Eukaryota</taxon>
        <taxon>Viridiplantae</taxon>
        <taxon>Chlorophyta</taxon>
        <taxon>core chlorophytes</taxon>
        <taxon>Trebouxiophyceae</taxon>
        <taxon>Chlorellales</taxon>
        <taxon>Chlorellaceae</taxon>
        <taxon>Prototheca</taxon>
    </lineage>
</organism>
<dbReference type="EMBL" id="MF197534">
    <property type="protein sequence ID" value="AVM80947.1"/>
    <property type="molecule type" value="Genomic_DNA"/>
</dbReference>
<accession>A0A2P1G7L3</accession>
<geneLocation type="mitochondrion" evidence="9"/>
<keyword evidence="8" id="KW-1133">Transmembrane helix</keyword>
<evidence type="ECO:0000256" key="1">
    <source>
        <dbReference type="ARBA" id="ARBA00004325"/>
    </source>
</evidence>
<evidence type="ECO:0000256" key="7">
    <source>
        <dbReference type="ARBA" id="ARBA00023136"/>
    </source>
</evidence>
<name>A0A2P1G7L3_9CHLO</name>
<evidence type="ECO:0000256" key="2">
    <source>
        <dbReference type="ARBA" id="ARBA00022448"/>
    </source>
</evidence>
<keyword evidence="2" id="KW-0813">Transport</keyword>